<evidence type="ECO:0000259" key="1">
    <source>
        <dbReference type="Pfam" id="PF00144"/>
    </source>
</evidence>
<feature type="domain" description="Beta-lactamase-related" evidence="1">
    <location>
        <begin position="24"/>
        <end position="308"/>
    </location>
</feature>
<sequence length="324" mass="36493">MIQEKIKELEKTINSDYSNISGILIQKNGIKLYENYFNGYTAINAVHVFSVTKSVFSALIGIAIDKGFIKSADQKVLDFFPDYTVKAGEMIIQGITLKNLLTMTAPYKYKSEPYEEFFASDNWVNAALDLLGGEKHTGEFMYSPIIGTHILSGILVRATGQPVLDFASENLFSPLGIKVTRNVVLHNKEEHIAVMNDKNTSGWVVDPQGINTSSWGLFLTPSDMAKIGQLYLNGGIWENKQIISEKWIEESTKEHIRLDRLSYGYLWWIFDDKEPVYAALGDGGNVIYVNTKKKMVISIASLFMPDAKDRIGLIMEHIEPIFED</sequence>
<name>A0A084JRG7_9FIRM</name>
<dbReference type="InterPro" id="IPR050789">
    <property type="entry name" value="Diverse_Enzym_Activities"/>
</dbReference>
<dbReference type="RefSeq" id="WP_038277541.1">
    <property type="nucleotide sequence ID" value="NZ_JPME01000003.1"/>
</dbReference>
<accession>A0A084JRG7</accession>
<dbReference type="AlphaFoldDB" id="A0A084JRG7"/>
<evidence type="ECO:0000313" key="3">
    <source>
        <dbReference type="Proteomes" id="UP000028525"/>
    </source>
</evidence>
<dbReference type="InterPro" id="IPR012338">
    <property type="entry name" value="Beta-lactam/transpept-like"/>
</dbReference>
<dbReference type="InterPro" id="IPR001466">
    <property type="entry name" value="Beta-lactam-related"/>
</dbReference>
<keyword evidence="3" id="KW-1185">Reference proteome</keyword>
<evidence type="ECO:0000313" key="2">
    <source>
        <dbReference type="EMBL" id="KEZ91551.1"/>
    </source>
</evidence>
<dbReference type="STRING" id="29354.IO98_02410"/>
<dbReference type="OrthoDB" id="9773047at2"/>
<gene>
    <name evidence="2" type="ORF">IO98_02410</name>
</gene>
<protein>
    <submittedName>
        <fullName evidence="2">Beta-lactamase</fullName>
    </submittedName>
</protein>
<dbReference type="Gene3D" id="3.40.710.10">
    <property type="entry name" value="DD-peptidase/beta-lactamase superfamily"/>
    <property type="match status" value="1"/>
</dbReference>
<dbReference type="EMBL" id="JPME01000003">
    <property type="protein sequence ID" value="KEZ91551.1"/>
    <property type="molecule type" value="Genomic_DNA"/>
</dbReference>
<dbReference type="Proteomes" id="UP000028525">
    <property type="component" value="Unassembled WGS sequence"/>
</dbReference>
<reference evidence="2 3" key="1">
    <citation type="submission" date="2014-07" db="EMBL/GenBank/DDBJ databases">
        <title>Draft genome of Clostridium celerecrescens 152B isolated from sediments associated with methane hydrate from Krishna Godavari basin.</title>
        <authorList>
            <person name="Honkalas V.S."/>
            <person name="Dabir A.P."/>
            <person name="Arora P."/>
            <person name="Dhakephalkar P.K."/>
        </authorList>
    </citation>
    <scope>NUCLEOTIDE SEQUENCE [LARGE SCALE GENOMIC DNA]</scope>
    <source>
        <strain evidence="2 3">152B</strain>
    </source>
</reference>
<dbReference type="PANTHER" id="PTHR43283:SF7">
    <property type="entry name" value="BETA-LACTAMASE-RELATED DOMAIN-CONTAINING PROTEIN"/>
    <property type="match status" value="1"/>
</dbReference>
<proteinExistence type="predicted"/>
<organism evidence="2 3">
    <name type="scientific">Lacrimispora celerecrescens</name>
    <dbReference type="NCBI Taxonomy" id="29354"/>
    <lineage>
        <taxon>Bacteria</taxon>
        <taxon>Bacillati</taxon>
        <taxon>Bacillota</taxon>
        <taxon>Clostridia</taxon>
        <taxon>Lachnospirales</taxon>
        <taxon>Lachnospiraceae</taxon>
        <taxon>Lacrimispora</taxon>
    </lineage>
</organism>
<comment type="caution">
    <text evidence="2">The sequence shown here is derived from an EMBL/GenBank/DDBJ whole genome shotgun (WGS) entry which is preliminary data.</text>
</comment>
<dbReference type="PANTHER" id="PTHR43283">
    <property type="entry name" value="BETA-LACTAMASE-RELATED"/>
    <property type="match status" value="1"/>
</dbReference>
<dbReference type="Pfam" id="PF00144">
    <property type="entry name" value="Beta-lactamase"/>
    <property type="match status" value="1"/>
</dbReference>
<dbReference type="SUPFAM" id="SSF56601">
    <property type="entry name" value="beta-lactamase/transpeptidase-like"/>
    <property type="match status" value="1"/>
</dbReference>